<dbReference type="Proteomes" id="UP000006790">
    <property type="component" value="Chromosome 3"/>
</dbReference>
<dbReference type="InParanoid" id="G8JRU7"/>
<organism evidence="2 3">
    <name type="scientific">Eremothecium cymbalariae (strain CBS 270.75 / DBVPG 7215 / KCTC 17166 / NRRL Y-17582)</name>
    <name type="common">Yeast</name>
    <dbReference type="NCBI Taxonomy" id="931890"/>
    <lineage>
        <taxon>Eukaryota</taxon>
        <taxon>Fungi</taxon>
        <taxon>Dikarya</taxon>
        <taxon>Ascomycota</taxon>
        <taxon>Saccharomycotina</taxon>
        <taxon>Saccharomycetes</taxon>
        <taxon>Saccharomycetales</taxon>
        <taxon>Saccharomycetaceae</taxon>
        <taxon>Eremothecium</taxon>
    </lineage>
</organism>
<reference evidence="3" key="1">
    <citation type="journal article" date="2012" name="G3 (Bethesda)">
        <title>Pichia sorbitophila, an interspecies yeast hybrid reveals early steps of genome resolution following polyploidization.</title>
        <authorList>
            <person name="Leh Louis V."/>
            <person name="Despons L."/>
            <person name="Friedrich A."/>
            <person name="Martin T."/>
            <person name="Durrens P."/>
            <person name="Casaregola S."/>
            <person name="Neuveglise C."/>
            <person name="Fairhead C."/>
            <person name="Marck C."/>
            <person name="Cruz J.A."/>
            <person name="Straub M.L."/>
            <person name="Kugler V."/>
            <person name="Sacerdot C."/>
            <person name="Uzunov Z."/>
            <person name="Thierry A."/>
            <person name="Weiss S."/>
            <person name="Bleykasten C."/>
            <person name="De Montigny J."/>
            <person name="Jacques N."/>
            <person name="Jung P."/>
            <person name="Lemaire M."/>
            <person name="Mallet S."/>
            <person name="Morel G."/>
            <person name="Richard G.F."/>
            <person name="Sarkar A."/>
            <person name="Savel G."/>
            <person name="Schacherer J."/>
            <person name="Seret M.L."/>
            <person name="Talla E."/>
            <person name="Samson G."/>
            <person name="Jubin C."/>
            <person name="Poulain J."/>
            <person name="Vacherie B."/>
            <person name="Barbe V."/>
            <person name="Pelletier E."/>
            <person name="Sherman D.J."/>
            <person name="Westhof E."/>
            <person name="Weissenbach J."/>
            <person name="Baret P.V."/>
            <person name="Wincker P."/>
            <person name="Gaillardin C."/>
            <person name="Dujon B."/>
            <person name="Souciet J.L."/>
        </authorList>
    </citation>
    <scope>NUCLEOTIDE SEQUENCE [LARGE SCALE GENOMIC DNA]</scope>
    <source>
        <strain evidence="3">CBS 270.75 / DBVPG 7215 / KCTC 17166 / NRRL Y-17582</strain>
    </source>
</reference>
<accession>G8JRU7</accession>
<keyword evidence="3" id="KW-1185">Reference proteome</keyword>
<keyword evidence="1" id="KW-0472">Membrane</keyword>
<name>G8JRU7_ERECY</name>
<protein>
    <submittedName>
        <fullName evidence="2">Uncharacterized protein</fullName>
    </submittedName>
</protein>
<evidence type="ECO:0000313" key="2">
    <source>
        <dbReference type="EMBL" id="AET38866.1"/>
    </source>
</evidence>
<keyword evidence="1" id="KW-0812">Transmembrane</keyword>
<dbReference type="KEGG" id="erc:Ecym_3379"/>
<dbReference type="AlphaFoldDB" id="G8JRU7"/>
<proteinExistence type="predicted"/>
<dbReference type="RefSeq" id="XP_003645683.1">
    <property type="nucleotide sequence ID" value="XM_003645635.1"/>
</dbReference>
<gene>
    <name evidence="2" type="ordered locus">Ecym_3379</name>
</gene>
<dbReference type="GeneID" id="11468941"/>
<dbReference type="HOGENOM" id="CLU_2145849_0_0_1"/>
<dbReference type="EMBL" id="CP002499">
    <property type="protein sequence ID" value="AET38866.1"/>
    <property type="molecule type" value="Genomic_DNA"/>
</dbReference>
<keyword evidence="1" id="KW-1133">Transmembrane helix</keyword>
<sequence length="112" mass="13322">MLVLKWHYSTNYLYCLGVILLVLLPLSNKSFLPFQVFCIFSLLSEKTQKPILFSLPCFQLCVRKLIPREKSCRKWLVNALFFFHLCLCNRAEHRLFLSVCLFSFVRSFELYS</sequence>
<feature type="transmembrane region" description="Helical" evidence="1">
    <location>
        <begin position="6"/>
        <end position="26"/>
    </location>
</feature>
<evidence type="ECO:0000313" key="3">
    <source>
        <dbReference type="Proteomes" id="UP000006790"/>
    </source>
</evidence>
<evidence type="ECO:0000256" key="1">
    <source>
        <dbReference type="SAM" id="Phobius"/>
    </source>
</evidence>